<evidence type="ECO:0000259" key="9">
    <source>
        <dbReference type="Pfam" id="PF08264"/>
    </source>
</evidence>
<dbReference type="SUPFAM" id="SSF47323">
    <property type="entry name" value="Anticodon-binding domain of a subclass of class I aminoacyl-tRNA synthetases"/>
    <property type="match status" value="1"/>
</dbReference>
<evidence type="ECO:0000313" key="11">
    <source>
        <dbReference type="Proteomes" id="UP000782880"/>
    </source>
</evidence>
<dbReference type="CDD" id="cd07958">
    <property type="entry name" value="Anticodon_Ia_Leu_BEm"/>
    <property type="match status" value="1"/>
</dbReference>
<accession>A0A921IJF8</accession>
<comment type="catalytic activity">
    <reaction evidence="8">
        <text>tRNA(Leu) + L-leucine + ATP = L-leucyl-tRNA(Leu) + AMP + diphosphate</text>
        <dbReference type="Rhea" id="RHEA:11688"/>
        <dbReference type="Rhea" id="RHEA-COMP:9613"/>
        <dbReference type="Rhea" id="RHEA-COMP:9622"/>
        <dbReference type="ChEBI" id="CHEBI:30616"/>
        <dbReference type="ChEBI" id="CHEBI:33019"/>
        <dbReference type="ChEBI" id="CHEBI:57427"/>
        <dbReference type="ChEBI" id="CHEBI:78442"/>
        <dbReference type="ChEBI" id="CHEBI:78494"/>
        <dbReference type="ChEBI" id="CHEBI:456215"/>
        <dbReference type="EC" id="6.1.1.4"/>
    </reaction>
</comment>
<comment type="similarity">
    <text evidence="1">Belongs to the class-I aminoacyl-tRNA synthetase family.</text>
</comment>
<feature type="non-terminal residue" evidence="10">
    <location>
        <position position="1"/>
    </location>
</feature>
<dbReference type="Gene3D" id="1.10.730.10">
    <property type="entry name" value="Isoleucyl-tRNA Synthetase, Domain 1"/>
    <property type="match status" value="1"/>
</dbReference>
<feature type="domain" description="Methionyl/Valyl/Leucyl/Isoleucyl-tRNA synthetase anticodon-binding" evidence="9">
    <location>
        <begin position="23"/>
        <end position="133"/>
    </location>
</feature>
<name>A0A921IJF8_9FIRM</name>
<dbReference type="EMBL" id="DYVE01000026">
    <property type="protein sequence ID" value="HJG27180.1"/>
    <property type="molecule type" value="Genomic_DNA"/>
</dbReference>
<evidence type="ECO:0000256" key="5">
    <source>
        <dbReference type="ARBA" id="ARBA00022840"/>
    </source>
</evidence>
<keyword evidence="6" id="KW-0648">Protein biosynthesis</keyword>
<evidence type="ECO:0000256" key="4">
    <source>
        <dbReference type="ARBA" id="ARBA00022741"/>
    </source>
</evidence>
<reference evidence="10" key="1">
    <citation type="journal article" date="2021" name="PeerJ">
        <title>Extensive microbial diversity within the chicken gut microbiome revealed by metagenomics and culture.</title>
        <authorList>
            <person name="Gilroy R."/>
            <person name="Ravi A."/>
            <person name="Getino M."/>
            <person name="Pursley I."/>
            <person name="Horton D.L."/>
            <person name="Alikhan N.F."/>
            <person name="Baker D."/>
            <person name="Gharbi K."/>
            <person name="Hall N."/>
            <person name="Watson M."/>
            <person name="Adriaenssens E.M."/>
            <person name="Foster-Nyarko E."/>
            <person name="Jarju S."/>
            <person name="Secka A."/>
            <person name="Antonio M."/>
            <person name="Oren A."/>
            <person name="Chaudhuri R.R."/>
            <person name="La Ragione R."/>
            <person name="Hildebrand F."/>
            <person name="Pallen M.J."/>
        </authorList>
    </citation>
    <scope>NUCLEOTIDE SEQUENCE</scope>
    <source>
        <strain evidence="10">ChiBcec21-2208</strain>
    </source>
</reference>
<dbReference type="EC" id="6.1.1.4" evidence="2"/>
<dbReference type="GO" id="GO:0005829">
    <property type="term" value="C:cytosol"/>
    <property type="evidence" value="ECO:0007669"/>
    <property type="project" value="TreeGrafter"/>
</dbReference>
<evidence type="ECO:0000256" key="6">
    <source>
        <dbReference type="ARBA" id="ARBA00022917"/>
    </source>
</evidence>
<gene>
    <name evidence="10" type="ORF">K8V20_00825</name>
</gene>
<dbReference type="InterPro" id="IPR002302">
    <property type="entry name" value="Leu-tRNA-ligase"/>
</dbReference>
<evidence type="ECO:0000256" key="3">
    <source>
        <dbReference type="ARBA" id="ARBA00022598"/>
    </source>
</evidence>
<evidence type="ECO:0000256" key="1">
    <source>
        <dbReference type="ARBA" id="ARBA00005594"/>
    </source>
</evidence>
<dbReference type="PANTHER" id="PTHR43740:SF2">
    <property type="entry name" value="LEUCINE--TRNA LIGASE, MITOCHONDRIAL"/>
    <property type="match status" value="1"/>
</dbReference>
<dbReference type="AlphaFoldDB" id="A0A921IJF8"/>
<keyword evidence="3 10" id="KW-0436">Ligase</keyword>
<proteinExistence type="inferred from homology"/>
<dbReference type="Pfam" id="PF08264">
    <property type="entry name" value="Anticodon_1"/>
    <property type="match status" value="1"/>
</dbReference>
<evidence type="ECO:0000313" key="10">
    <source>
        <dbReference type="EMBL" id="HJG27180.1"/>
    </source>
</evidence>
<dbReference type="PANTHER" id="PTHR43740">
    <property type="entry name" value="LEUCYL-TRNA SYNTHETASE"/>
    <property type="match status" value="1"/>
</dbReference>
<dbReference type="InterPro" id="IPR013155">
    <property type="entry name" value="M/V/L/I-tRNA-synth_anticd-bd"/>
</dbReference>
<dbReference type="GO" id="GO:0005524">
    <property type="term" value="F:ATP binding"/>
    <property type="evidence" value="ECO:0007669"/>
    <property type="project" value="UniProtKB-KW"/>
</dbReference>
<evidence type="ECO:0000256" key="8">
    <source>
        <dbReference type="ARBA" id="ARBA00047469"/>
    </source>
</evidence>
<dbReference type="GO" id="GO:0004823">
    <property type="term" value="F:leucine-tRNA ligase activity"/>
    <property type="evidence" value="ECO:0007669"/>
    <property type="project" value="UniProtKB-EC"/>
</dbReference>
<dbReference type="GO" id="GO:0006429">
    <property type="term" value="P:leucyl-tRNA aminoacylation"/>
    <property type="evidence" value="ECO:0007669"/>
    <property type="project" value="InterPro"/>
</dbReference>
<reference evidence="10" key="2">
    <citation type="submission" date="2021-09" db="EMBL/GenBank/DDBJ databases">
        <authorList>
            <person name="Gilroy R."/>
        </authorList>
    </citation>
    <scope>NUCLEOTIDE SEQUENCE</scope>
    <source>
        <strain evidence="10">ChiBcec21-2208</strain>
    </source>
</reference>
<keyword evidence="7" id="KW-0030">Aminoacyl-tRNA synthetase</keyword>
<comment type="caution">
    <text evidence="10">The sequence shown here is derived from an EMBL/GenBank/DDBJ whole genome shotgun (WGS) entry which is preliminary data.</text>
</comment>
<organism evidence="10 11">
    <name type="scientific">Subdoligranulum variabile</name>
    <dbReference type="NCBI Taxonomy" id="214851"/>
    <lineage>
        <taxon>Bacteria</taxon>
        <taxon>Bacillati</taxon>
        <taxon>Bacillota</taxon>
        <taxon>Clostridia</taxon>
        <taxon>Eubacteriales</taxon>
        <taxon>Oscillospiraceae</taxon>
        <taxon>Subdoligranulum</taxon>
    </lineage>
</organism>
<keyword evidence="5" id="KW-0067">ATP-binding</keyword>
<sequence>LDKIWGMSEKLLDGDAIRPELEAVANRTIKKVGEDIDALKANTAIAQLMIYVNALSDHGGANRAEYEVLLQLLNPFAPHMTEELWQQLGHTEQLAYHAWPTYDEAKCVEQTIEIAVQVNGKVKARIQVPAAIENADAIARAKEEPAVAEAIAGKTIAKEIYVKGKLVNIAVKG</sequence>
<protein>
    <recommendedName>
        <fullName evidence="2">leucine--tRNA ligase</fullName>
        <ecNumber evidence="2">6.1.1.4</ecNumber>
    </recommendedName>
</protein>
<evidence type="ECO:0000256" key="2">
    <source>
        <dbReference type="ARBA" id="ARBA00013164"/>
    </source>
</evidence>
<evidence type="ECO:0000256" key="7">
    <source>
        <dbReference type="ARBA" id="ARBA00023146"/>
    </source>
</evidence>
<dbReference type="FunFam" id="1.10.730.10:FF:000002">
    <property type="entry name" value="Leucine--tRNA ligase"/>
    <property type="match status" value="1"/>
</dbReference>
<dbReference type="Proteomes" id="UP000782880">
    <property type="component" value="Unassembled WGS sequence"/>
</dbReference>
<dbReference type="InterPro" id="IPR009080">
    <property type="entry name" value="tRNAsynth_Ia_anticodon-bd"/>
</dbReference>
<keyword evidence="4" id="KW-0547">Nucleotide-binding</keyword>